<reference evidence="1" key="1">
    <citation type="submission" date="2020-11" db="EMBL/GenBank/DDBJ databases">
        <authorList>
            <person name="Tran Van P."/>
        </authorList>
    </citation>
    <scope>NUCLEOTIDE SEQUENCE</scope>
</reference>
<dbReference type="AlphaFoldDB" id="A0A7R8WPX9"/>
<accession>A0A7R8WPX9</accession>
<evidence type="ECO:0000313" key="1">
    <source>
        <dbReference type="EMBL" id="CAD7234610.1"/>
    </source>
</evidence>
<gene>
    <name evidence="1" type="ORF">CTOB1V02_LOCUS12426</name>
</gene>
<dbReference type="EMBL" id="OB669234">
    <property type="protein sequence ID" value="CAD7234610.1"/>
    <property type="molecule type" value="Genomic_DNA"/>
</dbReference>
<feature type="non-terminal residue" evidence="1">
    <location>
        <position position="67"/>
    </location>
</feature>
<organism evidence="1">
    <name type="scientific">Cyprideis torosa</name>
    <dbReference type="NCBI Taxonomy" id="163714"/>
    <lineage>
        <taxon>Eukaryota</taxon>
        <taxon>Metazoa</taxon>
        <taxon>Ecdysozoa</taxon>
        <taxon>Arthropoda</taxon>
        <taxon>Crustacea</taxon>
        <taxon>Oligostraca</taxon>
        <taxon>Ostracoda</taxon>
        <taxon>Podocopa</taxon>
        <taxon>Podocopida</taxon>
        <taxon>Cytherocopina</taxon>
        <taxon>Cytheroidea</taxon>
        <taxon>Cytherideidae</taxon>
        <taxon>Cyprideis</taxon>
    </lineage>
</organism>
<name>A0A7R8WPX9_9CRUS</name>
<sequence>MSQVFSSCYRRSKFFQCLKVYNESCVISHLVVSLVSNVDLSTRLSNGPKKHEPESAFLSLACYASRL</sequence>
<proteinExistence type="predicted"/>
<protein>
    <submittedName>
        <fullName evidence="1">Uncharacterized protein</fullName>
    </submittedName>
</protein>